<protein>
    <recommendedName>
        <fullName evidence="1">Tf2-1-like SH3-like domain-containing protein</fullName>
    </recommendedName>
</protein>
<evidence type="ECO:0000313" key="3">
    <source>
        <dbReference type="Proteomes" id="UP001443914"/>
    </source>
</evidence>
<comment type="caution">
    <text evidence="2">The sequence shown here is derived from an EMBL/GenBank/DDBJ whole genome shotgun (WGS) entry which is preliminary data.</text>
</comment>
<dbReference type="InterPro" id="IPR016197">
    <property type="entry name" value="Chromo-like_dom_sf"/>
</dbReference>
<proteinExistence type="predicted"/>
<dbReference type="PANTHER" id="PTHR46148:SF52">
    <property type="entry name" value="OS04G0603800 PROTEIN"/>
    <property type="match status" value="1"/>
</dbReference>
<dbReference type="Proteomes" id="UP001443914">
    <property type="component" value="Unassembled WGS sequence"/>
</dbReference>
<dbReference type="Pfam" id="PF24626">
    <property type="entry name" value="SH3_Tf2-1"/>
    <property type="match status" value="1"/>
</dbReference>
<dbReference type="InterPro" id="IPR056924">
    <property type="entry name" value="SH3_Tf2-1"/>
</dbReference>
<sequence length="195" mass="22653">MPGSSKVEAVDRSLIEREEAISNIRSNLLRAQNRMKQLADKGRSEREFEPGDYVYLKLQPYRQKSLERRTNYKLSKKYYGPYQVIKRVCKVAYKLALPPAARLHHTFHVSLLKKCYGQPPMPTTSPELSATPQSPEFIMARRTVKRGRILATQVLIKWSDSTVEDATWEFLYDLRSPTEISYLWSLGSRIISWRG</sequence>
<feature type="domain" description="Tf2-1-like SH3-like" evidence="1">
    <location>
        <begin position="51"/>
        <end position="115"/>
    </location>
</feature>
<name>A0AAW1JRK3_SAPOF</name>
<reference evidence="2" key="1">
    <citation type="submission" date="2024-03" db="EMBL/GenBank/DDBJ databases">
        <title>WGS assembly of Saponaria officinalis var. Norfolk2.</title>
        <authorList>
            <person name="Jenkins J."/>
            <person name="Shu S."/>
            <person name="Grimwood J."/>
            <person name="Barry K."/>
            <person name="Goodstein D."/>
            <person name="Schmutz J."/>
            <person name="Leebens-Mack J."/>
            <person name="Osbourn A."/>
        </authorList>
    </citation>
    <scope>NUCLEOTIDE SEQUENCE [LARGE SCALE GENOMIC DNA]</scope>
    <source>
        <strain evidence="2">JIC</strain>
    </source>
</reference>
<dbReference type="EMBL" id="JBDFQZ010000007">
    <property type="protein sequence ID" value="KAK9706546.1"/>
    <property type="molecule type" value="Genomic_DNA"/>
</dbReference>
<evidence type="ECO:0000313" key="2">
    <source>
        <dbReference type="EMBL" id="KAK9706546.1"/>
    </source>
</evidence>
<keyword evidence="3" id="KW-1185">Reference proteome</keyword>
<dbReference type="SUPFAM" id="SSF54160">
    <property type="entry name" value="Chromo domain-like"/>
    <property type="match status" value="1"/>
</dbReference>
<evidence type="ECO:0000259" key="1">
    <source>
        <dbReference type="Pfam" id="PF24626"/>
    </source>
</evidence>
<organism evidence="2 3">
    <name type="scientific">Saponaria officinalis</name>
    <name type="common">Common soapwort</name>
    <name type="synonym">Lychnis saponaria</name>
    <dbReference type="NCBI Taxonomy" id="3572"/>
    <lineage>
        <taxon>Eukaryota</taxon>
        <taxon>Viridiplantae</taxon>
        <taxon>Streptophyta</taxon>
        <taxon>Embryophyta</taxon>
        <taxon>Tracheophyta</taxon>
        <taxon>Spermatophyta</taxon>
        <taxon>Magnoliopsida</taxon>
        <taxon>eudicotyledons</taxon>
        <taxon>Gunneridae</taxon>
        <taxon>Pentapetalae</taxon>
        <taxon>Caryophyllales</taxon>
        <taxon>Caryophyllaceae</taxon>
        <taxon>Caryophylleae</taxon>
        <taxon>Saponaria</taxon>
    </lineage>
</organism>
<gene>
    <name evidence="2" type="ORF">RND81_07G134100</name>
</gene>
<dbReference type="PANTHER" id="PTHR46148">
    <property type="entry name" value="CHROMO DOMAIN-CONTAINING PROTEIN"/>
    <property type="match status" value="1"/>
</dbReference>
<accession>A0AAW1JRK3</accession>
<dbReference type="AlphaFoldDB" id="A0AAW1JRK3"/>